<comment type="caution">
    <text evidence="1">The sequence shown here is derived from an EMBL/GenBank/DDBJ whole genome shotgun (WGS) entry which is preliminary data.</text>
</comment>
<reference evidence="1 2" key="1">
    <citation type="submission" date="2013-02" db="EMBL/GenBank/DDBJ databases">
        <title>Insights into the proteome of triclosan-resistant Pseudomonas putida TRO1, isolated from activated sludge.</title>
        <authorList>
            <person name="Lolas I.B."/>
            <person name="Almeida B."/>
            <person name="Starnawski P.M."/>
            <person name="Soenderkaer M."/>
            <person name="Nielsen K.L."/>
            <person name="Nielsen J.L."/>
        </authorList>
    </citation>
    <scope>NUCLEOTIDE SEQUENCE [LARGE SCALE GENOMIC DNA]</scope>
    <source>
        <strain evidence="1 2">TRO1</strain>
    </source>
</reference>
<proteinExistence type="predicted"/>
<protein>
    <submittedName>
        <fullName evidence="1">Uncharacterized protein</fullName>
    </submittedName>
</protein>
<evidence type="ECO:0000313" key="1">
    <source>
        <dbReference type="EMBL" id="ENY76469.1"/>
    </source>
</evidence>
<organism evidence="1 2">
    <name type="scientific">Pseudomonas putida TRO1</name>
    <dbReference type="NCBI Taxonomy" id="1227924"/>
    <lineage>
        <taxon>Bacteria</taxon>
        <taxon>Pseudomonadati</taxon>
        <taxon>Pseudomonadota</taxon>
        <taxon>Gammaproteobacteria</taxon>
        <taxon>Pseudomonadales</taxon>
        <taxon>Pseudomonadaceae</taxon>
        <taxon>Pseudomonas</taxon>
    </lineage>
</organism>
<gene>
    <name evidence="1" type="ORF">C206_17077</name>
</gene>
<evidence type="ECO:0000313" key="2">
    <source>
        <dbReference type="Proteomes" id="UP000013237"/>
    </source>
</evidence>
<dbReference type="EMBL" id="APBQ01000107">
    <property type="protein sequence ID" value="ENY76469.1"/>
    <property type="molecule type" value="Genomic_DNA"/>
</dbReference>
<sequence>MVSLLPSKPIFLMPSRGGFAGIVYRSFDETKPEGSLPANIKRRKEMKPSFSHRVGWFKVAMCLMLLFPSDSRVKHNLSQLRLNTEY</sequence>
<dbReference type="Proteomes" id="UP000013237">
    <property type="component" value="Unassembled WGS sequence"/>
</dbReference>
<dbReference type="AlphaFoldDB" id="A0AAD2ZSW0"/>
<accession>A0AAD2ZSW0</accession>
<name>A0AAD2ZSW0_PSEPU</name>